<comment type="subcellular location">
    <subcellularLocation>
        <location evidence="1 5">Cytoplasm</location>
        <location evidence="1 5">Cytoskeleton</location>
        <location evidence="1 5">Microtubule organizing center</location>
    </subcellularLocation>
</comment>
<dbReference type="GO" id="GO:0000922">
    <property type="term" value="C:spindle pole"/>
    <property type="evidence" value="ECO:0007669"/>
    <property type="project" value="InterPro"/>
</dbReference>
<comment type="similarity">
    <text evidence="5">Belongs to the TUBGCP family.</text>
</comment>
<evidence type="ECO:0000256" key="1">
    <source>
        <dbReference type="ARBA" id="ARBA00004267"/>
    </source>
</evidence>
<organism evidence="7 8">
    <name type="scientific">Schistosoma mekongi</name>
    <name type="common">Parasitic worm</name>
    <dbReference type="NCBI Taxonomy" id="38744"/>
    <lineage>
        <taxon>Eukaryota</taxon>
        <taxon>Metazoa</taxon>
        <taxon>Spiralia</taxon>
        <taxon>Lophotrochozoa</taxon>
        <taxon>Platyhelminthes</taxon>
        <taxon>Trematoda</taxon>
        <taxon>Digenea</taxon>
        <taxon>Strigeidida</taxon>
        <taxon>Schistosomatoidea</taxon>
        <taxon>Schistosomatidae</taxon>
        <taxon>Schistosoma</taxon>
    </lineage>
</organism>
<dbReference type="GO" id="GO:0031122">
    <property type="term" value="P:cytoplasmic microtubule organization"/>
    <property type="evidence" value="ECO:0007669"/>
    <property type="project" value="TreeGrafter"/>
</dbReference>
<dbReference type="Pfam" id="PF17681">
    <property type="entry name" value="GCP_N_terminal"/>
    <property type="match status" value="1"/>
</dbReference>
<dbReference type="Proteomes" id="UP001292079">
    <property type="component" value="Unassembled WGS sequence"/>
</dbReference>
<dbReference type="PANTHER" id="PTHR19302">
    <property type="entry name" value="GAMMA TUBULIN COMPLEX PROTEIN"/>
    <property type="match status" value="1"/>
</dbReference>
<comment type="caution">
    <text evidence="7">The sequence shown here is derived from an EMBL/GenBank/DDBJ whole genome shotgun (WGS) entry which is preliminary data.</text>
</comment>
<name>A0AAE1ZLP1_SCHME</name>
<dbReference type="GO" id="GO:0000930">
    <property type="term" value="C:gamma-tubulin complex"/>
    <property type="evidence" value="ECO:0007669"/>
    <property type="project" value="TreeGrafter"/>
</dbReference>
<evidence type="ECO:0000256" key="3">
    <source>
        <dbReference type="ARBA" id="ARBA00022701"/>
    </source>
</evidence>
<dbReference type="GO" id="GO:0000278">
    <property type="term" value="P:mitotic cell cycle"/>
    <property type="evidence" value="ECO:0007669"/>
    <property type="project" value="TreeGrafter"/>
</dbReference>
<dbReference type="InterPro" id="IPR041470">
    <property type="entry name" value="GCP_N"/>
</dbReference>
<evidence type="ECO:0000313" key="7">
    <source>
        <dbReference type="EMBL" id="KAK4475679.1"/>
    </source>
</evidence>
<dbReference type="AlphaFoldDB" id="A0AAE1ZLP1"/>
<sequence>MLHELLLALHGISGGIFVQSNKKTDEDGDLGLEKHLVPISNNLPFVPQGELVLHAELLKLGTYYKYLQEFIERFSESYHGLYLSAFAFGIDDSLKEYRMNLCTLETELLMDADLGVSHFSYRLHSYKILLPVLVKVTKKVENMVTNHHTTGVSSSCRLIDTILSAAPPGLPGPRSTIHKLVSHVMQVFFRQLSSWLVYGVLHDPYSEFFIKLINSTSVSIHPSSPDLQHSDDVSTKYVSLPTRPTFVIDNNHLPSFLPTSFAQRVLATGEAVHSATNDSSEASFLLELEKTYCPRFAELSNYFEENSDEIKSTGKSFSNLVDFNKIHSLVCDIQSVVSNHTWCSLMKEHKLLQYLRLVKDVLLLGRGELFLAFLDNLNILNSLNSSSDSHCGINCKTRRSILDRPPPKNESEIHALEYDVNEAFLGAARSLGMDDEELDAKFKYVIVYSITFLVLRFQMVVCNQ</sequence>
<dbReference type="GO" id="GO:0007020">
    <property type="term" value="P:microtubule nucleation"/>
    <property type="evidence" value="ECO:0007669"/>
    <property type="project" value="InterPro"/>
</dbReference>
<dbReference type="GO" id="GO:0051225">
    <property type="term" value="P:spindle assembly"/>
    <property type="evidence" value="ECO:0007669"/>
    <property type="project" value="TreeGrafter"/>
</dbReference>
<dbReference type="GO" id="GO:0043015">
    <property type="term" value="F:gamma-tubulin binding"/>
    <property type="evidence" value="ECO:0007669"/>
    <property type="project" value="InterPro"/>
</dbReference>
<dbReference type="GO" id="GO:0051321">
    <property type="term" value="P:meiotic cell cycle"/>
    <property type="evidence" value="ECO:0007669"/>
    <property type="project" value="TreeGrafter"/>
</dbReference>
<accession>A0AAE1ZLP1</accession>
<gene>
    <name evidence="7" type="ORF">MN116_000947</name>
</gene>
<dbReference type="InterPro" id="IPR007259">
    <property type="entry name" value="GCP"/>
</dbReference>
<dbReference type="GO" id="GO:0051011">
    <property type="term" value="F:microtubule minus-end binding"/>
    <property type="evidence" value="ECO:0007669"/>
    <property type="project" value="TreeGrafter"/>
</dbReference>
<evidence type="ECO:0000313" key="8">
    <source>
        <dbReference type="Proteomes" id="UP001292079"/>
    </source>
</evidence>
<dbReference type="PANTHER" id="PTHR19302:SF27">
    <property type="entry name" value="GAMMA-TUBULIN COMPLEX COMPONENT 4"/>
    <property type="match status" value="1"/>
</dbReference>
<reference evidence="7" key="2">
    <citation type="journal article" date="2023" name="Infect Dis Poverty">
        <title>Chromosome-scale genome of the human blood fluke Schistosoma mekongi and its implications for public health.</title>
        <authorList>
            <person name="Zhou M."/>
            <person name="Xu L."/>
            <person name="Xu D."/>
            <person name="Chen W."/>
            <person name="Khan J."/>
            <person name="Hu Y."/>
            <person name="Huang H."/>
            <person name="Wei H."/>
            <person name="Zhang Y."/>
            <person name="Chusongsang P."/>
            <person name="Tanasarnprasert K."/>
            <person name="Hu X."/>
            <person name="Limpanont Y."/>
            <person name="Lv Z."/>
        </authorList>
    </citation>
    <scope>NUCLEOTIDE SEQUENCE</scope>
    <source>
        <strain evidence="7">LV_2022a</strain>
    </source>
</reference>
<evidence type="ECO:0000259" key="6">
    <source>
        <dbReference type="Pfam" id="PF17681"/>
    </source>
</evidence>
<dbReference type="GO" id="GO:0005874">
    <property type="term" value="C:microtubule"/>
    <property type="evidence" value="ECO:0007669"/>
    <property type="project" value="UniProtKB-KW"/>
</dbReference>
<reference evidence="7" key="1">
    <citation type="submission" date="2022-04" db="EMBL/GenBank/DDBJ databases">
        <authorList>
            <person name="Xu L."/>
            <person name="Lv Z."/>
        </authorList>
    </citation>
    <scope>NUCLEOTIDE SEQUENCE</scope>
    <source>
        <strain evidence="7">LV_2022a</strain>
    </source>
</reference>
<keyword evidence="3 5" id="KW-0493">Microtubule</keyword>
<keyword evidence="2 5" id="KW-0963">Cytoplasm</keyword>
<keyword evidence="8" id="KW-1185">Reference proteome</keyword>
<evidence type="ECO:0000256" key="5">
    <source>
        <dbReference type="RuleBase" id="RU363050"/>
    </source>
</evidence>
<evidence type="ECO:0000256" key="2">
    <source>
        <dbReference type="ARBA" id="ARBA00022490"/>
    </source>
</evidence>
<feature type="domain" description="Gamma tubulin complex component protein N-terminal" evidence="6">
    <location>
        <begin position="2"/>
        <end position="348"/>
    </location>
</feature>
<protein>
    <recommendedName>
        <fullName evidence="5">Gamma-tubulin complex component</fullName>
    </recommendedName>
</protein>
<proteinExistence type="inferred from homology"/>
<evidence type="ECO:0000256" key="4">
    <source>
        <dbReference type="ARBA" id="ARBA00023212"/>
    </source>
</evidence>
<dbReference type="EMBL" id="JALJAT010000001">
    <property type="protein sequence ID" value="KAK4475679.1"/>
    <property type="molecule type" value="Genomic_DNA"/>
</dbReference>
<keyword evidence="4 5" id="KW-0206">Cytoskeleton</keyword>